<dbReference type="SUPFAM" id="SSF55048">
    <property type="entry name" value="Probable ACP-binding domain of malonyl-CoA ACP transacylase"/>
    <property type="match status" value="1"/>
</dbReference>
<dbReference type="InterPro" id="IPR001227">
    <property type="entry name" value="Ac_transferase_dom_sf"/>
</dbReference>
<dbReference type="Pfam" id="PF00501">
    <property type="entry name" value="AMP-binding"/>
    <property type="match status" value="1"/>
</dbReference>
<dbReference type="Gene3D" id="1.10.1200.10">
    <property type="entry name" value="ACP-like"/>
    <property type="match status" value="2"/>
</dbReference>
<keyword evidence="8" id="KW-0012">Acyltransferase</keyword>
<dbReference type="InterPro" id="IPR018201">
    <property type="entry name" value="Ketoacyl_synth_AS"/>
</dbReference>
<dbReference type="Pfam" id="PF13193">
    <property type="entry name" value="AMP-binding_C"/>
    <property type="match status" value="1"/>
</dbReference>
<sequence length="2295" mass="239992">MDLVREELLRPLVALLSQHPAERPAFTDSRRTVTYGDLLLSSGRIASGLGVARGDRVLLHVGSRVEFVTYALAVLRSAAVGVPLSVRATEAELAHYADDSGATLLITEARHAAMAERLRERQPDLRVLIAEDGPTAASGPPRDDLGIDEPAWLLYTSGTTGRQKGVLTTQRAMLWSAAACYAPMFGLSEQDTILWPLPMHHCFALSFALVGTVATGAHTRIVDGDLAAVLAEHPGCVLAGVPATYAQLAYEDGDMGVPPRLCITAGAPCTAATRAAVMDLFGTPLLDCYGATETSGKIAVQLPGETGGMDGMGDTGLTPVHGVDVRVVDGEILVRTPGLMLGYHGQPASSVDDGWYRTGDAGRFEGGRLTVAGRLDDVIICGGQNVHPLEVEAVIAESPSVRDVLVVGSPDDLAGEVPVAFVVPDADGFDPEELRRLCLRRLSLYKVPVEFRRVETIPRTASGKPLRRAMAEQAAERGELSRTGLEELVREEVAALCDGDGGGGGDGGGPGFGAGESGSDRWHDRAFTDLGLSSLGGVQLRRRIAARTGLALPQSLVYDFPTPGELIDALARMMSRREPVSGSGQASQSLPDAGAARPGTHEPIAIVAMACRYPGGVESPEDLWRLVSDGVDATGDFPADRGWDLDTLYDTDPDRIGGSTTRRGGFLYGAADFDAGMFRISPSEALATDPQQRLLLETSWELFERAGIDTTTLRASGSGTGGGGAAGVFIGVMNEDYASRFESHELEGRLGIGSSHAVASGRISYTFGLTGPAVTVDTACSSSLVALHWAAKALRTGECSLAVAGGATVMSTPRTFLAFSRQRGLSPDGRCRSYAADADGTAWSEGVGIVLLERLSDARRNGHPVLAVLRGSAMNADGASNGLTAPSARAQREVIRSALADAGLSTADVDAVDGHGTATPLGDPIEAEALLATYGQDRDQDRPLWLGSVKSNLGHTQAAAGVAGVIKMVEALRHEQLPPSLYADRPSPRIDWSAGRVSLLAAGRPWPTSDRTRRAAVSSFGIGGTNAHVIIEEAPPEDACTDTATGTVTGTATGTGRDAGAAAAQARVNDPVAQREFPTPPWLLSGADGPALRSVAAGLLQAPDDIDVGYTLAVGRTALAHRAVIAAGDRAALRALAAGERAGATVPAAACLAFLFSGQGAQRAGMGRELARAFPVFTEAFDQACRALGGSVRELAFGGEPLDRTDQAQATLFAFEVALYRLLESWGVRPDVLVGHSVGEIAAAHVAGVLSLDDAATLVTARGRLMAELPAGGVMIAVDATEAEVAPLVAEVAGRVSIAAVNGPHAVVVSGEEAATTAVARRFGRSTSLRVSHAFHSPLMEPMLDAFREVARSLTYHRPEIPLISGLTGRFSDEMCSAEYWVRHARHTVRFSDAISTLAESGVTSCLEVGPDAVLSRAAAAVLPATVPAVPATRAGSDEGETLLAGLGAVHTAGVYVDWRSVFAGSDARLFPLPTYPFQRSRYWLDPPQPGGGGRDHALLEPALVAPDSPRIVHGGSIAVRAHGWLADHVVGDSALVPATAFVDIALHAGAGAGVDELTIEAPLRLAAADTVQLQVVVDGQRIDIYAKQRAADRWTRHASGRLSQRGPAPEPYRAEWPPADATQLDVAGRYDTFAYGPAFRAVTALWSRGDEVFAEVSLPDGVAGRFGLHPVLLDAAVHVAALAEGPSGGARVPFVWNGVELYAPGTRSARIRCVRTGSDTIGVYLFDDAGEPVATVASMFTRPMAPQDTMLFRPQWIPVPAVPATGETTVVEIVDGRSGAVRSADDRSVAVRSLTTRALDALHAWQGQGQGQEHDGHGRDGHGQGHRGRLVVVTRNATTPDPDLAAAAVGGLVSAAAAEHPERITLVDLDSDLPVDRVLDLVGGNHEPQLAIRDGVPHALRIRRAAPSDTRPIDPSGTVLITGGTGALGALLARHLVHEHGVRHLVLVSRRGPAAPDAEHLRTELSELGADVRIVAADVADRGAVERLIGACDPPLTAVVHTAAVLDDGVLATQTPARMDTVLKAKADAAWVLHEATARLPLSAFVLYSSVAGVFGKAGQANYGAANRFLDALACHRRALGLPAVSLAWGLWEPGSGLGDQISDLARRRIRASGIAGLSAEQGLALFDAAIGSAEPVLVPVLFDPTATALPPIVGSLVGNHLPPARRSWPAQMPEPELRELLRAEIAAVLGQPDPAALPDDKPFTDLGFDSLAVIQIRNRLNELTGLDLPARLLFEKPTVGGLADHLHGELFGREGGEGGEGREGGEGGEGEVGREARATTPPGEPRDATRYRP</sequence>
<proteinExistence type="predicted"/>
<dbReference type="InterPro" id="IPR016035">
    <property type="entry name" value="Acyl_Trfase/lysoPLipase"/>
</dbReference>
<dbReference type="Pfam" id="PF00550">
    <property type="entry name" value="PP-binding"/>
    <property type="match status" value="2"/>
</dbReference>
<feature type="region of interest" description="Disordered" evidence="10">
    <location>
        <begin position="578"/>
        <end position="598"/>
    </location>
</feature>
<dbReference type="Pfam" id="PF16197">
    <property type="entry name" value="KAsynt_C_assoc"/>
    <property type="match status" value="1"/>
</dbReference>
<dbReference type="InterPro" id="IPR014031">
    <property type="entry name" value="Ketoacyl_synth_C"/>
</dbReference>
<keyword evidence="4" id="KW-0808">Transferase</keyword>
<dbReference type="SUPFAM" id="SSF51735">
    <property type="entry name" value="NAD(P)-binding Rossmann-fold domains"/>
    <property type="match status" value="2"/>
</dbReference>
<dbReference type="PROSITE" id="PS00012">
    <property type="entry name" value="PHOSPHOPANTETHEINE"/>
    <property type="match status" value="2"/>
</dbReference>
<evidence type="ECO:0000259" key="11">
    <source>
        <dbReference type="PROSITE" id="PS50075"/>
    </source>
</evidence>
<dbReference type="Pfam" id="PF14765">
    <property type="entry name" value="PS-DH"/>
    <property type="match status" value="1"/>
</dbReference>
<dbReference type="SMART" id="SM00826">
    <property type="entry name" value="PKS_DH"/>
    <property type="match status" value="1"/>
</dbReference>
<keyword evidence="5" id="KW-0677">Repeat</keyword>
<dbReference type="InterPro" id="IPR025110">
    <property type="entry name" value="AMP-bd_C"/>
</dbReference>
<feature type="domain" description="Carrier" evidence="11">
    <location>
        <begin position="2174"/>
        <end position="2252"/>
    </location>
</feature>
<dbReference type="InterPro" id="IPR050091">
    <property type="entry name" value="PKS_NRPS_Biosynth_Enz"/>
</dbReference>
<gene>
    <name evidence="14" type="ORF">AB5J56_40110</name>
</gene>
<feature type="domain" description="PKS/mFAS DH" evidence="13">
    <location>
        <begin position="1497"/>
        <end position="1751"/>
    </location>
</feature>
<dbReference type="Pfam" id="PF02801">
    <property type="entry name" value="Ketoacyl-synt_C"/>
    <property type="match status" value="1"/>
</dbReference>
<dbReference type="PROSITE" id="PS52019">
    <property type="entry name" value="PKS_MFAS_DH"/>
    <property type="match status" value="1"/>
</dbReference>
<dbReference type="InterPro" id="IPR016036">
    <property type="entry name" value="Malonyl_transacylase_ACP-bd"/>
</dbReference>
<dbReference type="InterPro" id="IPR009081">
    <property type="entry name" value="PP-bd_ACP"/>
</dbReference>
<dbReference type="InterPro" id="IPR032821">
    <property type="entry name" value="PKS_assoc"/>
</dbReference>
<dbReference type="InterPro" id="IPR014030">
    <property type="entry name" value="Ketoacyl_synth_N"/>
</dbReference>
<evidence type="ECO:0000259" key="12">
    <source>
        <dbReference type="PROSITE" id="PS52004"/>
    </source>
</evidence>
<dbReference type="SMART" id="SM00825">
    <property type="entry name" value="PKS_KS"/>
    <property type="match status" value="1"/>
</dbReference>
<protein>
    <submittedName>
        <fullName evidence="14">SDR family NAD(P)-dependent oxidoreductase</fullName>
    </submittedName>
</protein>
<dbReference type="FunFam" id="3.40.47.10:FF:000019">
    <property type="entry name" value="Polyketide synthase type I"/>
    <property type="match status" value="1"/>
</dbReference>
<dbReference type="InterPro" id="IPR036291">
    <property type="entry name" value="NAD(P)-bd_dom_sf"/>
</dbReference>
<evidence type="ECO:0000256" key="6">
    <source>
        <dbReference type="ARBA" id="ARBA00023194"/>
    </source>
</evidence>
<dbReference type="SMART" id="SM00822">
    <property type="entry name" value="PKS_KR"/>
    <property type="match status" value="1"/>
</dbReference>
<dbReference type="RefSeq" id="WP_369240562.1">
    <property type="nucleotide sequence ID" value="NZ_CP163435.1"/>
</dbReference>
<dbReference type="InterPro" id="IPR006162">
    <property type="entry name" value="Ppantetheine_attach_site"/>
</dbReference>
<keyword evidence="2" id="KW-0596">Phosphopantetheine</keyword>
<feature type="region of interest" description="N-terminal hotdog fold" evidence="9">
    <location>
        <begin position="1497"/>
        <end position="1610"/>
    </location>
</feature>
<dbReference type="InterPro" id="IPR042104">
    <property type="entry name" value="PKS_dehydratase_sf"/>
</dbReference>
<dbReference type="Gene3D" id="3.40.366.10">
    <property type="entry name" value="Malonyl-Coenzyme A Acyl Carrier Protein, domain 2"/>
    <property type="match status" value="1"/>
</dbReference>
<dbReference type="Pfam" id="PF00109">
    <property type="entry name" value="ketoacyl-synt"/>
    <property type="match status" value="1"/>
</dbReference>
<feature type="region of interest" description="Disordered" evidence="10">
    <location>
        <begin position="2250"/>
        <end position="2295"/>
    </location>
</feature>
<feature type="domain" description="Ketosynthase family 3 (KS3)" evidence="12">
    <location>
        <begin position="601"/>
        <end position="1033"/>
    </location>
</feature>
<dbReference type="PROSITE" id="PS52004">
    <property type="entry name" value="KS3_2"/>
    <property type="match status" value="1"/>
</dbReference>
<feature type="region of interest" description="C-terminal hotdog fold" evidence="9">
    <location>
        <begin position="1622"/>
        <end position="1751"/>
    </location>
</feature>
<evidence type="ECO:0000259" key="13">
    <source>
        <dbReference type="PROSITE" id="PS52019"/>
    </source>
</evidence>
<dbReference type="PROSITE" id="PS50075">
    <property type="entry name" value="CARRIER"/>
    <property type="match status" value="2"/>
</dbReference>
<dbReference type="GO" id="GO:0004312">
    <property type="term" value="F:fatty acid synthase activity"/>
    <property type="evidence" value="ECO:0007669"/>
    <property type="project" value="TreeGrafter"/>
</dbReference>
<dbReference type="InterPro" id="IPR057326">
    <property type="entry name" value="KR_dom"/>
</dbReference>
<evidence type="ECO:0000256" key="3">
    <source>
        <dbReference type="ARBA" id="ARBA00022553"/>
    </source>
</evidence>
<dbReference type="CDD" id="cd00833">
    <property type="entry name" value="PKS"/>
    <property type="match status" value="1"/>
</dbReference>
<dbReference type="InterPro" id="IPR014043">
    <property type="entry name" value="Acyl_transferase_dom"/>
</dbReference>
<dbReference type="CDD" id="cd08956">
    <property type="entry name" value="KR_3_FAS_SDR_x"/>
    <property type="match status" value="1"/>
</dbReference>
<dbReference type="PANTHER" id="PTHR43775:SF51">
    <property type="entry name" value="INACTIVE PHENOLPHTHIOCEROL SYNTHESIS POLYKETIDE SYNTHASE TYPE I PKS1-RELATED"/>
    <property type="match status" value="1"/>
</dbReference>
<accession>A0AB39PIH0</accession>
<evidence type="ECO:0000256" key="8">
    <source>
        <dbReference type="ARBA" id="ARBA00023315"/>
    </source>
</evidence>
<feature type="compositionally biased region" description="Basic and acidic residues" evidence="10">
    <location>
        <begin position="2250"/>
        <end position="2279"/>
    </location>
</feature>
<dbReference type="Gene3D" id="3.40.50.12780">
    <property type="entry name" value="N-terminal domain of ligase-like"/>
    <property type="match status" value="1"/>
</dbReference>
<dbReference type="SMART" id="SM01294">
    <property type="entry name" value="PKS_PP_betabranch"/>
    <property type="match status" value="1"/>
</dbReference>
<dbReference type="SUPFAM" id="SSF52151">
    <property type="entry name" value="FabD/lysophospholipase-like"/>
    <property type="match status" value="1"/>
</dbReference>
<dbReference type="PROSITE" id="PS00606">
    <property type="entry name" value="KS3_1"/>
    <property type="match status" value="1"/>
</dbReference>
<dbReference type="Pfam" id="PF21089">
    <property type="entry name" value="PKS_DH_N"/>
    <property type="match status" value="1"/>
</dbReference>
<evidence type="ECO:0000256" key="4">
    <source>
        <dbReference type="ARBA" id="ARBA00022679"/>
    </source>
</evidence>
<dbReference type="GO" id="GO:0006633">
    <property type="term" value="P:fatty acid biosynthetic process"/>
    <property type="evidence" value="ECO:0007669"/>
    <property type="project" value="InterPro"/>
</dbReference>
<feature type="region of interest" description="Disordered" evidence="10">
    <location>
        <begin position="499"/>
        <end position="520"/>
    </location>
</feature>
<dbReference type="InterPro" id="IPR036736">
    <property type="entry name" value="ACP-like_sf"/>
</dbReference>
<keyword evidence="6" id="KW-0045">Antibiotic biosynthesis</keyword>
<keyword evidence="7" id="KW-0511">Multifunctional enzyme</keyword>
<evidence type="ECO:0000256" key="7">
    <source>
        <dbReference type="ARBA" id="ARBA00023268"/>
    </source>
</evidence>
<reference evidence="14" key="1">
    <citation type="submission" date="2024-07" db="EMBL/GenBank/DDBJ databases">
        <authorList>
            <person name="Yu S.T."/>
        </authorList>
    </citation>
    <scope>NUCLEOTIDE SEQUENCE</scope>
    <source>
        <strain evidence="14">R21</strain>
    </source>
</reference>
<dbReference type="Gene3D" id="3.40.47.10">
    <property type="match status" value="1"/>
</dbReference>
<comment type="pathway">
    <text evidence="1">Antibiotic biosynthesis.</text>
</comment>
<name>A0AB39PIH0_9ACTN</name>
<feature type="region of interest" description="Disordered" evidence="10">
    <location>
        <begin position="1808"/>
        <end position="1827"/>
    </location>
</feature>
<dbReference type="Gene3D" id="3.10.129.110">
    <property type="entry name" value="Polyketide synthase dehydratase"/>
    <property type="match status" value="1"/>
</dbReference>
<dbReference type="InterPro" id="IPR020841">
    <property type="entry name" value="PKS_Beta-ketoAc_synthase_dom"/>
</dbReference>
<dbReference type="SMART" id="SM00827">
    <property type="entry name" value="PKS_AT"/>
    <property type="match status" value="1"/>
</dbReference>
<dbReference type="Gene3D" id="3.30.70.3290">
    <property type="match status" value="1"/>
</dbReference>
<feature type="domain" description="Carrier" evidence="11">
    <location>
        <begin position="483"/>
        <end position="574"/>
    </location>
</feature>
<dbReference type="InterPro" id="IPR042099">
    <property type="entry name" value="ANL_N_sf"/>
</dbReference>
<evidence type="ECO:0000256" key="9">
    <source>
        <dbReference type="PROSITE-ProRule" id="PRU01363"/>
    </source>
</evidence>
<dbReference type="Pfam" id="PF00698">
    <property type="entry name" value="Acyl_transf_1"/>
    <property type="match status" value="1"/>
</dbReference>
<feature type="compositionally biased region" description="Basic and acidic residues" evidence="10">
    <location>
        <begin position="1813"/>
        <end position="1824"/>
    </location>
</feature>
<dbReference type="Gene3D" id="3.40.50.720">
    <property type="entry name" value="NAD(P)-binding Rossmann-like Domain"/>
    <property type="match status" value="1"/>
</dbReference>
<evidence type="ECO:0000256" key="10">
    <source>
        <dbReference type="SAM" id="MobiDB-lite"/>
    </source>
</evidence>
<evidence type="ECO:0000256" key="5">
    <source>
        <dbReference type="ARBA" id="ARBA00022737"/>
    </source>
</evidence>
<dbReference type="SUPFAM" id="SSF53901">
    <property type="entry name" value="Thiolase-like"/>
    <property type="match status" value="1"/>
</dbReference>
<dbReference type="InterPro" id="IPR020806">
    <property type="entry name" value="PKS_PP-bd"/>
</dbReference>
<feature type="compositionally biased region" description="Basic and acidic residues" evidence="10">
    <location>
        <begin position="2286"/>
        <end position="2295"/>
    </location>
</feature>
<dbReference type="GO" id="GO:0033068">
    <property type="term" value="P:macrolide biosynthetic process"/>
    <property type="evidence" value="ECO:0007669"/>
    <property type="project" value="UniProtKB-ARBA"/>
</dbReference>
<dbReference type="InterPro" id="IPR000873">
    <property type="entry name" value="AMP-dep_synth/lig_dom"/>
</dbReference>
<dbReference type="InterPro" id="IPR049552">
    <property type="entry name" value="PKS_DH_N"/>
</dbReference>
<evidence type="ECO:0000256" key="2">
    <source>
        <dbReference type="ARBA" id="ARBA00022450"/>
    </source>
</evidence>
<keyword evidence="3" id="KW-0597">Phosphoprotein</keyword>
<organism evidence="14">
    <name type="scientific">Streptomyces sp. R21</name>
    <dbReference type="NCBI Taxonomy" id="3238627"/>
    <lineage>
        <taxon>Bacteria</taxon>
        <taxon>Bacillati</taxon>
        <taxon>Actinomycetota</taxon>
        <taxon>Actinomycetes</taxon>
        <taxon>Kitasatosporales</taxon>
        <taxon>Streptomycetaceae</taxon>
        <taxon>Streptomyces</taxon>
    </lineage>
</organism>
<dbReference type="GO" id="GO:0031177">
    <property type="term" value="F:phosphopantetheine binding"/>
    <property type="evidence" value="ECO:0007669"/>
    <property type="project" value="InterPro"/>
</dbReference>
<dbReference type="PANTHER" id="PTHR43775">
    <property type="entry name" value="FATTY ACID SYNTHASE"/>
    <property type="match status" value="1"/>
</dbReference>
<evidence type="ECO:0000313" key="14">
    <source>
        <dbReference type="EMBL" id="XDQ30535.1"/>
    </source>
</evidence>
<feature type="active site" description="Proton donor; for dehydratase activity" evidence="9">
    <location>
        <position position="1675"/>
    </location>
</feature>
<dbReference type="InterPro" id="IPR049551">
    <property type="entry name" value="PKS_DH_C"/>
</dbReference>
<dbReference type="InterPro" id="IPR049900">
    <property type="entry name" value="PKS_mFAS_DH"/>
</dbReference>
<dbReference type="InterPro" id="IPR045851">
    <property type="entry name" value="AMP-bd_C_sf"/>
</dbReference>
<feature type="compositionally biased region" description="Gly residues" evidence="10">
    <location>
        <begin position="499"/>
        <end position="516"/>
    </location>
</feature>
<dbReference type="Gene3D" id="3.30.300.30">
    <property type="match status" value="1"/>
</dbReference>
<dbReference type="InterPro" id="IPR016039">
    <property type="entry name" value="Thiolase-like"/>
</dbReference>
<dbReference type="InterPro" id="IPR020807">
    <property type="entry name" value="PKS_DH"/>
</dbReference>
<dbReference type="SUPFAM" id="SSF47336">
    <property type="entry name" value="ACP-like"/>
    <property type="match status" value="2"/>
</dbReference>
<dbReference type="Pfam" id="PF08659">
    <property type="entry name" value="KR"/>
    <property type="match status" value="1"/>
</dbReference>
<dbReference type="SUPFAM" id="SSF56801">
    <property type="entry name" value="Acetyl-CoA synthetase-like"/>
    <property type="match status" value="1"/>
</dbReference>
<dbReference type="SMART" id="SM00823">
    <property type="entry name" value="PKS_PP"/>
    <property type="match status" value="2"/>
</dbReference>
<feature type="active site" description="Proton acceptor; for dehydratase activity" evidence="9">
    <location>
        <position position="1529"/>
    </location>
</feature>
<dbReference type="GO" id="GO:0004315">
    <property type="term" value="F:3-oxoacyl-[acyl-carrier-protein] synthase activity"/>
    <property type="evidence" value="ECO:0007669"/>
    <property type="project" value="InterPro"/>
</dbReference>
<evidence type="ECO:0000256" key="1">
    <source>
        <dbReference type="ARBA" id="ARBA00004792"/>
    </source>
</evidence>
<dbReference type="EMBL" id="CP163435">
    <property type="protein sequence ID" value="XDQ30535.1"/>
    <property type="molecule type" value="Genomic_DNA"/>
</dbReference>
<dbReference type="InterPro" id="IPR013968">
    <property type="entry name" value="PKS_KR"/>
</dbReference>